<dbReference type="AlphaFoldDB" id="A0A7S2MYZ7"/>
<organism evidence="3">
    <name type="scientific">Helicotheca tamesis</name>
    <dbReference type="NCBI Taxonomy" id="374047"/>
    <lineage>
        <taxon>Eukaryota</taxon>
        <taxon>Sar</taxon>
        <taxon>Stramenopiles</taxon>
        <taxon>Ochrophyta</taxon>
        <taxon>Bacillariophyta</taxon>
        <taxon>Mediophyceae</taxon>
        <taxon>Lithodesmiophycidae</taxon>
        <taxon>Lithodesmiales</taxon>
        <taxon>Lithodesmiaceae</taxon>
        <taxon>Helicotheca</taxon>
    </lineage>
</organism>
<dbReference type="EMBL" id="HBGV01016392">
    <property type="protein sequence ID" value="CAD9510700.1"/>
    <property type="molecule type" value="Transcribed_RNA"/>
</dbReference>
<dbReference type="GO" id="GO:0005975">
    <property type="term" value="P:carbohydrate metabolic process"/>
    <property type="evidence" value="ECO:0007669"/>
    <property type="project" value="InterPro"/>
</dbReference>
<dbReference type="PANTHER" id="PTHR43123:SF1">
    <property type="entry name" value="POLYSACCHARIDE DEACETYLASE-RELATED"/>
    <property type="match status" value="1"/>
</dbReference>
<dbReference type="Gene3D" id="3.20.20.370">
    <property type="entry name" value="Glycoside hydrolase/deacetylase"/>
    <property type="match status" value="1"/>
</dbReference>
<protein>
    <recommendedName>
        <fullName evidence="2">NodB homology domain-containing protein</fullName>
    </recommendedName>
</protein>
<dbReference type="GO" id="GO:0016810">
    <property type="term" value="F:hydrolase activity, acting on carbon-nitrogen (but not peptide) bonds"/>
    <property type="evidence" value="ECO:0007669"/>
    <property type="project" value="InterPro"/>
</dbReference>
<dbReference type="InterPro" id="IPR011330">
    <property type="entry name" value="Glyco_hydro/deAcase_b/a-brl"/>
</dbReference>
<proteinExistence type="predicted"/>
<dbReference type="PROSITE" id="PS51677">
    <property type="entry name" value="NODB"/>
    <property type="match status" value="1"/>
</dbReference>
<feature type="region of interest" description="Disordered" evidence="1">
    <location>
        <begin position="1"/>
        <end position="25"/>
    </location>
</feature>
<dbReference type="SUPFAM" id="SSF88713">
    <property type="entry name" value="Glycoside hydrolase/deacetylase"/>
    <property type="match status" value="1"/>
</dbReference>
<evidence type="ECO:0000313" key="3">
    <source>
        <dbReference type="EMBL" id="CAD9510700.1"/>
    </source>
</evidence>
<dbReference type="CDD" id="cd10977">
    <property type="entry name" value="CE4_PuuE_SpCDA1"/>
    <property type="match status" value="1"/>
</dbReference>
<dbReference type="InterPro" id="IPR002509">
    <property type="entry name" value="NODB_dom"/>
</dbReference>
<gene>
    <name evidence="3" type="ORF">HTAM1171_LOCUS10051</name>
</gene>
<name>A0A7S2MYZ7_9STRA</name>
<dbReference type="Pfam" id="PF01522">
    <property type="entry name" value="Polysacc_deac_1"/>
    <property type="match status" value="1"/>
</dbReference>
<dbReference type="NCBIfam" id="TIGR03212">
    <property type="entry name" value="uraD_N-term-dom"/>
    <property type="match status" value="1"/>
</dbReference>
<reference evidence="3" key="1">
    <citation type="submission" date="2021-01" db="EMBL/GenBank/DDBJ databases">
        <authorList>
            <person name="Corre E."/>
            <person name="Pelletier E."/>
            <person name="Niang G."/>
            <person name="Scheremetjew M."/>
            <person name="Finn R."/>
            <person name="Kale V."/>
            <person name="Holt S."/>
            <person name="Cochrane G."/>
            <person name="Meng A."/>
            <person name="Brown T."/>
            <person name="Cohen L."/>
        </authorList>
    </citation>
    <scope>NUCLEOTIDE SEQUENCE</scope>
    <source>
        <strain evidence="3">CCMP826</strain>
    </source>
</reference>
<feature type="compositionally biased region" description="Polar residues" evidence="1">
    <location>
        <begin position="7"/>
        <end position="18"/>
    </location>
</feature>
<accession>A0A7S2MYZ7</accession>
<sequence length="342" mass="38686">MSSSSSKYPKSQHVNDGKSQYGGRDVVGYGSNVPRPIWPNNAKVALNLVLNYEEGGENCLLHGDTESEKLLSEIVGAGAIANDRHANMESLYDYGSRAGFWRLHDLLTRKNVPCTVFAVGMALERNKEACRAMVRAGWEVASHGYRWWDYQKVDEATEREHIRRTVQIHKDLIGVRPVGMYQGKPNVNTRKLVVEEGGFLYDSDAYSDDLPYWTMDYGEKKPHLIVPYTLSENDMRFAIPNGFSHGSEFSRFLKDSLRYLVEEGKRGSPKMMSVGLHCRLVGRPGRAAGLEDFLDYAESFGDDVWICRRDEIAKHWYKHHYPEGLGGAPAVNEMSTHMKSSL</sequence>
<feature type="domain" description="NodB homology" evidence="2">
    <location>
        <begin position="86"/>
        <end position="307"/>
    </location>
</feature>
<dbReference type="PANTHER" id="PTHR43123">
    <property type="entry name" value="POLYSACCHARIDE DEACETYLASE-RELATED"/>
    <property type="match status" value="1"/>
</dbReference>
<dbReference type="InterPro" id="IPR017625">
    <property type="entry name" value="PuuE"/>
</dbReference>
<evidence type="ECO:0000256" key="1">
    <source>
        <dbReference type="SAM" id="MobiDB-lite"/>
    </source>
</evidence>
<evidence type="ECO:0000259" key="2">
    <source>
        <dbReference type="PROSITE" id="PS51677"/>
    </source>
</evidence>